<dbReference type="HOGENOM" id="CLU_2258866_0_0_9"/>
<keyword evidence="2" id="KW-1185">Reference proteome</keyword>
<organism evidence="1 2">
    <name type="scientific">Clostridium pasteurianum BC1</name>
    <dbReference type="NCBI Taxonomy" id="86416"/>
    <lineage>
        <taxon>Bacteria</taxon>
        <taxon>Bacillati</taxon>
        <taxon>Bacillota</taxon>
        <taxon>Clostridia</taxon>
        <taxon>Eubacteriales</taxon>
        <taxon>Clostridiaceae</taxon>
        <taxon>Clostridium</taxon>
    </lineage>
</organism>
<evidence type="ECO:0000313" key="2">
    <source>
        <dbReference type="Proteomes" id="UP000013523"/>
    </source>
</evidence>
<evidence type="ECO:0000313" key="1">
    <source>
        <dbReference type="EMBL" id="AGK96800.1"/>
    </source>
</evidence>
<name>R4KAY6_CLOPA</name>
<reference evidence="1 2" key="1">
    <citation type="submission" date="2012-01" db="EMBL/GenBank/DDBJ databases">
        <title>Complete sequence of chromosome of Clostridium pasteurianum BC1.</title>
        <authorList>
            <consortium name="US DOE Joint Genome Institute"/>
            <person name="Lucas S."/>
            <person name="Han J."/>
            <person name="Lapidus A."/>
            <person name="Cheng J.-F."/>
            <person name="Goodwin L."/>
            <person name="Pitluck S."/>
            <person name="Peters L."/>
            <person name="Mikhailova N."/>
            <person name="Teshima H."/>
            <person name="Detter J.C."/>
            <person name="Han C."/>
            <person name="Tapia R."/>
            <person name="Land M."/>
            <person name="Hauser L."/>
            <person name="Kyrpides N."/>
            <person name="Ivanova N."/>
            <person name="Pagani I."/>
            <person name="Dunn J."/>
            <person name="Taghavi S."/>
            <person name="Francis A."/>
            <person name="van der Lelie D."/>
            <person name="Woyke T."/>
        </authorList>
    </citation>
    <scope>NUCLEOTIDE SEQUENCE [LARGE SCALE GENOMIC DNA]</scope>
    <source>
        <strain evidence="1 2">BC1</strain>
    </source>
</reference>
<dbReference type="RefSeq" id="WP_015615118.1">
    <property type="nucleotide sequence ID" value="NC_021182.1"/>
</dbReference>
<dbReference type="EMBL" id="CP003261">
    <property type="protein sequence ID" value="AGK96800.1"/>
    <property type="molecule type" value="Genomic_DNA"/>
</dbReference>
<accession>R4KAY6</accession>
<dbReference type="AlphaFoldDB" id="R4KAY6"/>
<dbReference type="PATRIC" id="fig|86416.3.peg.1871"/>
<proteinExistence type="predicted"/>
<dbReference type="OrthoDB" id="9892271at2"/>
<dbReference type="Proteomes" id="UP000013523">
    <property type="component" value="Chromosome"/>
</dbReference>
<protein>
    <submittedName>
        <fullName evidence="1">Uncharacterized protein</fullName>
    </submittedName>
</protein>
<sequence length="103" mass="11629">MLATTTVGVLIPIFTVNANGQKLPNFHPNTPDRTFKGNFQPYRYNVQDKPYGITDSTSNWLFCKDFNLDASMHLLINGSQYKIDSISAYTKHVELFLSKVVGI</sequence>
<dbReference type="KEGG" id="cpas:Clopa_1900"/>
<dbReference type="STRING" id="86416.Clopa_1900"/>
<gene>
    <name evidence="1" type="ORF">Clopa_1900</name>
</gene>